<name>A0A8J2KEK5_9HEXA</name>
<organism evidence="1 2">
    <name type="scientific">Allacma fusca</name>
    <dbReference type="NCBI Taxonomy" id="39272"/>
    <lineage>
        <taxon>Eukaryota</taxon>
        <taxon>Metazoa</taxon>
        <taxon>Ecdysozoa</taxon>
        <taxon>Arthropoda</taxon>
        <taxon>Hexapoda</taxon>
        <taxon>Collembola</taxon>
        <taxon>Symphypleona</taxon>
        <taxon>Sminthuridae</taxon>
        <taxon>Allacma</taxon>
    </lineage>
</organism>
<sequence length="51" mass="5270">MLIGHGRNSGFALTTIRSLMTADVVSGIGSTGGKGVLIIPDNECPIPFNQL</sequence>
<dbReference type="EMBL" id="CAJVCH010286272">
    <property type="protein sequence ID" value="CAG7784935.1"/>
    <property type="molecule type" value="Genomic_DNA"/>
</dbReference>
<dbReference type="Proteomes" id="UP000708208">
    <property type="component" value="Unassembled WGS sequence"/>
</dbReference>
<dbReference type="AlphaFoldDB" id="A0A8J2KEK5"/>
<gene>
    <name evidence="1" type="ORF">AFUS01_LOCUS23593</name>
</gene>
<feature type="non-terminal residue" evidence="1">
    <location>
        <position position="1"/>
    </location>
</feature>
<evidence type="ECO:0000313" key="1">
    <source>
        <dbReference type="EMBL" id="CAG7784935.1"/>
    </source>
</evidence>
<protein>
    <submittedName>
        <fullName evidence="1">Uncharacterized protein</fullName>
    </submittedName>
</protein>
<keyword evidence="2" id="KW-1185">Reference proteome</keyword>
<comment type="caution">
    <text evidence="1">The sequence shown here is derived from an EMBL/GenBank/DDBJ whole genome shotgun (WGS) entry which is preliminary data.</text>
</comment>
<proteinExistence type="predicted"/>
<evidence type="ECO:0000313" key="2">
    <source>
        <dbReference type="Proteomes" id="UP000708208"/>
    </source>
</evidence>
<accession>A0A8J2KEK5</accession>
<reference evidence="1" key="1">
    <citation type="submission" date="2021-06" db="EMBL/GenBank/DDBJ databases">
        <authorList>
            <person name="Hodson N. C."/>
            <person name="Mongue J. A."/>
            <person name="Jaron S. K."/>
        </authorList>
    </citation>
    <scope>NUCLEOTIDE SEQUENCE</scope>
</reference>